<sequence>MDRGTRNYAIGLGIFVLALLVLFLYEDPKASDLNDLLEADEDIAAFPYTFRVLRISNGIAVMSSPRSTEVPVARVLGILFPQVAGKSPASSEFQKIQKNLAKVQTKARDLVVADPEIKRVHWELDRAWLSGHGVIVSP</sequence>
<gene>
    <name evidence="2" type="ORF">DIZ78_08055</name>
</gene>
<proteinExistence type="predicted"/>
<comment type="caution">
    <text evidence="2">The sequence shown here is derived from an EMBL/GenBank/DDBJ whole genome shotgun (WGS) entry which is preliminary data.</text>
</comment>
<name>A0A370DPJ4_9GAMM</name>
<evidence type="ECO:0000313" key="3">
    <source>
        <dbReference type="Proteomes" id="UP000254771"/>
    </source>
</evidence>
<keyword evidence="2" id="KW-0808">Transferase</keyword>
<evidence type="ECO:0000313" key="2">
    <source>
        <dbReference type="EMBL" id="RDH86833.1"/>
    </source>
</evidence>
<keyword evidence="1" id="KW-1133">Transmembrane helix</keyword>
<dbReference type="GO" id="GO:0016874">
    <property type="term" value="F:ligase activity"/>
    <property type="evidence" value="ECO:0007669"/>
    <property type="project" value="UniProtKB-KW"/>
</dbReference>
<keyword evidence="2" id="KW-0548">Nucleotidyltransferase</keyword>
<dbReference type="GO" id="GO:0016779">
    <property type="term" value="F:nucleotidyltransferase activity"/>
    <property type="evidence" value="ECO:0007669"/>
    <property type="project" value="UniProtKB-KW"/>
</dbReference>
<reference evidence="2 3" key="1">
    <citation type="journal article" date="2018" name="ISME J.">
        <title>Endosymbiont genomes yield clues of tubeworm success.</title>
        <authorList>
            <person name="Li Y."/>
            <person name="Liles M.R."/>
            <person name="Halanych K.M."/>
        </authorList>
    </citation>
    <scope>NUCLEOTIDE SEQUENCE [LARGE SCALE GENOMIC DNA]</scope>
    <source>
        <strain evidence="2">A1462</strain>
    </source>
</reference>
<keyword evidence="3" id="KW-1185">Reference proteome</keyword>
<protein>
    <submittedName>
        <fullName evidence="2">Glutamate-ammonia-ligase adenylyltransferase</fullName>
    </submittedName>
</protein>
<evidence type="ECO:0000256" key="1">
    <source>
        <dbReference type="SAM" id="Phobius"/>
    </source>
</evidence>
<organism evidence="2 3">
    <name type="scientific">endosymbiont of Escarpia spicata</name>
    <dbReference type="NCBI Taxonomy" id="2200908"/>
    <lineage>
        <taxon>Bacteria</taxon>
        <taxon>Pseudomonadati</taxon>
        <taxon>Pseudomonadota</taxon>
        <taxon>Gammaproteobacteria</taxon>
        <taxon>sulfur-oxidizing symbionts</taxon>
    </lineage>
</organism>
<keyword evidence="1" id="KW-0472">Membrane</keyword>
<feature type="transmembrane region" description="Helical" evidence="1">
    <location>
        <begin position="7"/>
        <end position="25"/>
    </location>
</feature>
<accession>A0A370DPJ4</accession>
<keyword evidence="1" id="KW-0812">Transmembrane</keyword>
<dbReference type="Proteomes" id="UP000254771">
    <property type="component" value="Unassembled WGS sequence"/>
</dbReference>
<dbReference type="EMBL" id="QFXE01000008">
    <property type="protein sequence ID" value="RDH86833.1"/>
    <property type="molecule type" value="Genomic_DNA"/>
</dbReference>
<dbReference type="AlphaFoldDB" id="A0A370DPJ4"/>